<proteinExistence type="inferred from homology"/>
<dbReference type="CDD" id="cd03191">
    <property type="entry name" value="GST_C_Zeta"/>
    <property type="match status" value="1"/>
</dbReference>
<dbReference type="FunFam" id="2.40.50.140:FF:000274">
    <property type="entry name" value="Mitochondrial RNA binding protein"/>
    <property type="match status" value="1"/>
</dbReference>
<accession>A0A2A2LSN2</accession>
<dbReference type="PANTHER" id="PTHR42673">
    <property type="entry name" value="MALEYLACETOACETATE ISOMERASE"/>
    <property type="match status" value="1"/>
</dbReference>
<dbReference type="NCBIfam" id="TIGR01262">
    <property type="entry name" value="maiA"/>
    <property type="match status" value="1"/>
</dbReference>
<dbReference type="Gene3D" id="1.20.1050.10">
    <property type="match status" value="1"/>
</dbReference>
<dbReference type="InterPro" id="IPR034330">
    <property type="entry name" value="GST_Zeta_C"/>
</dbReference>
<dbReference type="Gene3D" id="3.40.30.10">
    <property type="entry name" value="Glutaredoxin"/>
    <property type="match status" value="1"/>
</dbReference>
<evidence type="ECO:0000256" key="5">
    <source>
        <dbReference type="ARBA" id="ARBA00013199"/>
    </source>
</evidence>
<evidence type="ECO:0000313" key="12">
    <source>
        <dbReference type="EMBL" id="PAV89160.1"/>
    </source>
</evidence>
<evidence type="ECO:0000256" key="1">
    <source>
        <dbReference type="ARBA" id="ARBA00001622"/>
    </source>
</evidence>
<dbReference type="EMBL" id="LIAE01006469">
    <property type="protein sequence ID" value="PAV89160.1"/>
    <property type="molecule type" value="Genomic_DNA"/>
</dbReference>
<evidence type="ECO:0000256" key="4">
    <source>
        <dbReference type="ARBA" id="ARBA00010007"/>
    </source>
</evidence>
<dbReference type="SFLD" id="SFLDS00019">
    <property type="entry name" value="Glutathione_Transferase_(cytos"/>
    <property type="match status" value="1"/>
</dbReference>
<dbReference type="PROSITE" id="PS50404">
    <property type="entry name" value="GST_NTER"/>
    <property type="match status" value="1"/>
</dbReference>
<dbReference type="InterPro" id="IPR012340">
    <property type="entry name" value="NA-bd_OB-fold"/>
</dbReference>
<dbReference type="InterPro" id="IPR011129">
    <property type="entry name" value="CSD"/>
</dbReference>
<protein>
    <recommendedName>
        <fullName evidence="5">maleylacetoacetate isomerase</fullName>
        <ecNumber evidence="5">5.2.1.2</ecNumber>
    </recommendedName>
</protein>
<evidence type="ECO:0000259" key="10">
    <source>
        <dbReference type="PROSITE" id="PS50405"/>
    </source>
</evidence>
<dbReference type="GO" id="GO:0006559">
    <property type="term" value="P:L-phenylalanine catabolic process"/>
    <property type="evidence" value="ECO:0007669"/>
    <property type="project" value="UniProtKB-UniPathway"/>
</dbReference>
<dbReference type="Pfam" id="PF00313">
    <property type="entry name" value="CSD"/>
    <property type="match status" value="1"/>
</dbReference>
<dbReference type="InterPro" id="IPR034333">
    <property type="entry name" value="GST_Zeta_N"/>
</dbReference>
<dbReference type="Gene3D" id="2.40.50.140">
    <property type="entry name" value="Nucleic acid-binding proteins"/>
    <property type="match status" value="1"/>
</dbReference>
<feature type="domain" description="GST N-terminal" evidence="9">
    <location>
        <begin position="287"/>
        <end position="369"/>
    </location>
</feature>
<evidence type="ECO:0000259" key="9">
    <source>
        <dbReference type="PROSITE" id="PS50404"/>
    </source>
</evidence>
<evidence type="ECO:0000313" key="13">
    <source>
        <dbReference type="Proteomes" id="UP000218231"/>
    </source>
</evidence>
<comment type="similarity">
    <text evidence="4">Belongs to the GST superfamily. Zeta family.</text>
</comment>
<evidence type="ECO:0000256" key="6">
    <source>
        <dbReference type="ARBA" id="ARBA00022878"/>
    </source>
</evidence>
<gene>
    <name evidence="12" type="ORF">WR25_26565</name>
</gene>
<dbReference type="OrthoDB" id="203339at2759"/>
<dbReference type="Proteomes" id="UP000218231">
    <property type="component" value="Unassembled WGS sequence"/>
</dbReference>
<evidence type="ECO:0000259" key="11">
    <source>
        <dbReference type="PROSITE" id="PS51857"/>
    </source>
</evidence>
<dbReference type="InterPro" id="IPR036249">
    <property type="entry name" value="Thioredoxin-like_sf"/>
</dbReference>
<dbReference type="InterPro" id="IPR004045">
    <property type="entry name" value="Glutathione_S-Trfase_N"/>
</dbReference>
<dbReference type="InterPro" id="IPR005955">
    <property type="entry name" value="GST_Zeta"/>
</dbReference>
<dbReference type="PROSITE" id="PS50405">
    <property type="entry name" value="GST_CTER"/>
    <property type="match status" value="1"/>
</dbReference>
<dbReference type="SUPFAM" id="SSF47616">
    <property type="entry name" value="GST C-terminal domain-like"/>
    <property type="match status" value="1"/>
</dbReference>
<keyword evidence="13" id="KW-1185">Reference proteome</keyword>
<feature type="region of interest" description="Disordered" evidence="8">
    <location>
        <begin position="183"/>
        <end position="267"/>
    </location>
</feature>
<name>A0A2A2LSN2_9BILA</name>
<dbReference type="InterPro" id="IPR040079">
    <property type="entry name" value="Glutathione_S-Trfase"/>
</dbReference>
<comment type="caution">
    <text evidence="12">The sequence shown here is derived from an EMBL/GenBank/DDBJ whole genome shotgun (WGS) entry which is preliminary data.</text>
</comment>
<dbReference type="SMART" id="SM00357">
    <property type="entry name" value="CSP"/>
    <property type="match status" value="1"/>
</dbReference>
<dbReference type="InterPro" id="IPR010987">
    <property type="entry name" value="Glutathione-S-Trfase_C-like"/>
</dbReference>
<dbReference type="AlphaFoldDB" id="A0A2A2LSN2"/>
<feature type="domain" description="CSD" evidence="11">
    <location>
        <begin position="103"/>
        <end position="174"/>
    </location>
</feature>
<feature type="compositionally biased region" description="Basic residues" evidence="8">
    <location>
        <begin position="227"/>
        <end position="240"/>
    </location>
</feature>
<dbReference type="CDD" id="cd03042">
    <property type="entry name" value="GST_N_Zeta"/>
    <property type="match status" value="1"/>
</dbReference>
<dbReference type="Pfam" id="PF02798">
    <property type="entry name" value="GST_N"/>
    <property type="match status" value="1"/>
</dbReference>
<dbReference type="STRING" id="2018661.A0A2A2LSN2"/>
<feature type="compositionally biased region" description="Basic residues" evidence="8">
    <location>
        <begin position="193"/>
        <end position="205"/>
    </location>
</feature>
<organism evidence="12 13">
    <name type="scientific">Diploscapter pachys</name>
    <dbReference type="NCBI Taxonomy" id="2018661"/>
    <lineage>
        <taxon>Eukaryota</taxon>
        <taxon>Metazoa</taxon>
        <taxon>Ecdysozoa</taxon>
        <taxon>Nematoda</taxon>
        <taxon>Chromadorea</taxon>
        <taxon>Rhabditida</taxon>
        <taxon>Rhabditina</taxon>
        <taxon>Rhabditomorpha</taxon>
        <taxon>Rhabditoidea</taxon>
        <taxon>Rhabditidae</taxon>
        <taxon>Diploscapter</taxon>
    </lineage>
</organism>
<dbReference type="GO" id="GO:0004364">
    <property type="term" value="F:glutathione transferase activity"/>
    <property type="evidence" value="ECO:0007669"/>
    <property type="project" value="TreeGrafter"/>
</dbReference>
<sequence length="501" mass="55807">MSIASGVAEMAARMERAGLKDDEEKKMGEDRLGGKLDEKAEIETGKDKEKGNEGSNSDRKPRSNSQQGPAKPRLTQEEREKMDEERLAKYMEEQQNKKVLEKSCKGTVKWFSIRNKYGFIERDEKGKDDVFVHQMAISNSSVRKYFYRTLEEGEPVEFDIVEGKNGPEAANVTGPEGGQVKGVRIVFVSRRNSNARRVTRRRQMSKNKQSEGEDGGKSGKEADAGKKKSRNNRRRGRRNTARSDTSNGKEARGRGTGGKDKVSGDNSAAVAAVHGSNAAQTSKMSSAKPILYSFWRSSCAWRVRIALNLKKIDYEYRSVNVLSKEEKNSPEWIKVNPSRKVPALVDGDATITESLAIIEYLEEKYKDRGKPLLPRNLTERAQSRAIALHIAAGIQPLQNVRVLGYVNAKEPDSASEWGHHWVTDGLKELETLVGRSAGSCAVANQVSIADLCIPSILANAKRFNVDLSQFPRLLKINDHLSRIPEFQAAEPERQPDAVLHA</sequence>
<dbReference type="GO" id="GO:0003676">
    <property type="term" value="F:nucleic acid binding"/>
    <property type="evidence" value="ECO:0007669"/>
    <property type="project" value="InterPro"/>
</dbReference>
<dbReference type="PANTHER" id="PTHR42673:SF4">
    <property type="entry name" value="MALEYLACETOACETATE ISOMERASE"/>
    <property type="match status" value="1"/>
</dbReference>
<feature type="compositionally biased region" description="Basic and acidic residues" evidence="8">
    <location>
        <begin position="208"/>
        <end position="226"/>
    </location>
</feature>
<comment type="cofactor">
    <cofactor evidence="2">
        <name>glutathione</name>
        <dbReference type="ChEBI" id="CHEBI:57925"/>
    </cofactor>
</comment>
<feature type="compositionally biased region" description="Basic and acidic residues" evidence="8">
    <location>
        <begin position="247"/>
        <end position="263"/>
    </location>
</feature>
<dbReference type="EC" id="5.2.1.2" evidence="5"/>
<dbReference type="InterPro" id="IPR002059">
    <property type="entry name" value="CSP_DNA-bd"/>
</dbReference>
<feature type="region of interest" description="Disordered" evidence="8">
    <location>
        <begin position="14"/>
        <end position="84"/>
    </location>
</feature>
<dbReference type="FunFam" id="1.20.1050.10:FF:000017">
    <property type="entry name" value="Maleylacetoacetate isomerase"/>
    <property type="match status" value="1"/>
</dbReference>
<feature type="domain" description="GST C-terminal" evidence="10">
    <location>
        <begin position="376"/>
        <end position="499"/>
    </location>
</feature>
<keyword evidence="7" id="KW-0585">Phenylalanine catabolism</keyword>
<dbReference type="GO" id="GO:0006749">
    <property type="term" value="P:glutathione metabolic process"/>
    <property type="evidence" value="ECO:0007669"/>
    <property type="project" value="TreeGrafter"/>
</dbReference>
<feature type="compositionally biased region" description="Basic and acidic residues" evidence="8">
    <location>
        <begin position="14"/>
        <end position="61"/>
    </location>
</feature>
<dbReference type="GO" id="GO:0006572">
    <property type="term" value="P:L-tyrosine catabolic process"/>
    <property type="evidence" value="ECO:0007669"/>
    <property type="project" value="UniProtKB-KW"/>
</dbReference>
<comment type="catalytic activity">
    <reaction evidence="1">
        <text>4-maleylacetoacetate = 4-fumarylacetoacetate</text>
        <dbReference type="Rhea" id="RHEA:14817"/>
        <dbReference type="ChEBI" id="CHEBI:17105"/>
        <dbReference type="ChEBI" id="CHEBI:18034"/>
        <dbReference type="EC" id="5.2.1.2"/>
    </reaction>
</comment>
<dbReference type="SUPFAM" id="SSF50249">
    <property type="entry name" value="Nucleic acid-binding proteins"/>
    <property type="match status" value="1"/>
</dbReference>
<dbReference type="GO" id="GO:0016034">
    <property type="term" value="F:maleylacetoacetate isomerase activity"/>
    <property type="evidence" value="ECO:0007669"/>
    <property type="project" value="UniProtKB-EC"/>
</dbReference>
<dbReference type="GO" id="GO:0005739">
    <property type="term" value="C:mitochondrion"/>
    <property type="evidence" value="ECO:0007669"/>
    <property type="project" value="TreeGrafter"/>
</dbReference>
<dbReference type="PRINTS" id="PR00050">
    <property type="entry name" value="COLDSHOCK"/>
</dbReference>
<evidence type="ECO:0000256" key="7">
    <source>
        <dbReference type="ARBA" id="ARBA00023232"/>
    </source>
</evidence>
<dbReference type="CDD" id="cd04458">
    <property type="entry name" value="CSP_CDS"/>
    <property type="match status" value="1"/>
</dbReference>
<evidence type="ECO:0000256" key="3">
    <source>
        <dbReference type="ARBA" id="ARBA00004671"/>
    </source>
</evidence>
<keyword evidence="6" id="KW-0828">Tyrosine catabolism</keyword>
<comment type="pathway">
    <text evidence="3">Amino-acid degradation; L-phenylalanine degradation; acetoacetate and fumarate from L-phenylalanine: step 5/6.</text>
</comment>
<dbReference type="UniPathway" id="UPA00139">
    <property type="reaction ID" value="UER00340"/>
</dbReference>
<dbReference type="InterPro" id="IPR036282">
    <property type="entry name" value="Glutathione-S-Trfase_C_sf"/>
</dbReference>
<reference evidence="12 13" key="1">
    <citation type="journal article" date="2017" name="Curr. Biol.">
        <title>Genome architecture and evolution of a unichromosomal asexual nematode.</title>
        <authorList>
            <person name="Fradin H."/>
            <person name="Zegar C."/>
            <person name="Gutwein M."/>
            <person name="Lucas J."/>
            <person name="Kovtun M."/>
            <person name="Corcoran D."/>
            <person name="Baugh L.R."/>
            <person name="Kiontke K."/>
            <person name="Gunsalus K."/>
            <person name="Fitch D.H."/>
            <person name="Piano F."/>
        </authorList>
    </citation>
    <scope>NUCLEOTIDE SEQUENCE [LARGE SCALE GENOMIC DNA]</scope>
    <source>
        <strain evidence="12">PF1309</strain>
    </source>
</reference>
<feature type="compositionally biased region" description="Basic and acidic residues" evidence="8">
    <location>
        <begin position="74"/>
        <end position="84"/>
    </location>
</feature>
<dbReference type="SFLD" id="SFLDG00358">
    <property type="entry name" value="Main_(cytGST)"/>
    <property type="match status" value="1"/>
</dbReference>
<evidence type="ECO:0000256" key="2">
    <source>
        <dbReference type="ARBA" id="ARBA00001955"/>
    </source>
</evidence>
<evidence type="ECO:0000256" key="8">
    <source>
        <dbReference type="SAM" id="MobiDB-lite"/>
    </source>
</evidence>
<dbReference type="SUPFAM" id="SSF52833">
    <property type="entry name" value="Thioredoxin-like"/>
    <property type="match status" value="1"/>
</dbReference>
<dbReference type="PROSITE" id="PS51857">
    <property type="entry name" value="CSD_2"/>
    <property type="match status" value="1"/>
</dbReference>